<dbReference type="Proteomes" id="UP000317990">
    <property type="component" value="Unassembled WGS sequence"/>
</dbReference>
<organism evidence="2 3">
    <name type="scientific">Aphanocapsa feldmannii 277cV</name>
    <dbReference type="NCBI Taxonomy" id="2507553"/>
    <lineage>
        <taxon>Bacteria</taxon>
        <taxon>Bacillati</taxon>
        <taxon>Cyanobacteriota</taxon>
        <taxon>Cyanophyceae</taxon>
        <taxon>Oscillatoriophycideae</taxon>
        <taxon>Chroococcales</taxon>
        <taxon>Microcystaceae</taxon>
        <taxon>Aphanocapsa</taxon>
    </lineage>
</organism>
<keyword evidence="1" id="KW-1133">Transmembrane helix</keyword>
<comment type="caution">
    <text evidence="2">The sequence shown here is derived from an EMBL/GenBank/DDBJ whole genome shotgun (WGS) entry which is preliminary data.</text>
</comment>
<feature type="transmembrane region" description="Helical" evidence="1">
    <location>
        <begin position="12"/>
        <end position="31"/>
    </location>
</feature>
<gene>
    <name evidence="2" type="ORF">ERJ67_11580</name>
</gene>
<evidence type="ECO:0000256" key="1">
    <source>
        <dbReference type="SAM" id="Phobius"/>
    </source>
</evidence>
<protein>
    <submittedName>
        <fullName evidence="2">Uncharacterized protein</fullName>
    </submittedName>
</protein>
<dbReference type="EMBL" id="SRMO01000100">
    <property type="protein sequence ID" value="TGG89961.1"/>
    <property type="molecule type" value="Genomic_DNA"/>
</dbReference>
<reference evidence="2 3" key="1">
    <citation type="journal article" date="2019" name="mSystems">
        <title>Life at home and on the roam: Genomic adaptions reflect the dual lifestyle of an intracellular, facultative symbiont.</title>
        <authorList>
            <person name="Burgsdorf I."/>
        </authorList>
    </citation>
    <scope>NUCLEOTIDE SEQUENCE [LARGE SCALE GENOMIC DNA]</scope>
    <source>
        <strain evidence="2">277cV</strain>
    </source>
</reference>
<proteinExistence type="predicted"/>
<accession>A0A524RKF4</accession>
<sequence length="490" mass="55177">MARPFGRRWDRFVAFWASLNLLLVIGSLAYIPCRNFLLQRRFTPIPGSGITIPLGILPDITPWLDPLKGIAPQRESKVQRRALRQLDGALAEHGDPRAPGVVAARDAFLASTHALIEDNSFAAVGKAGTLEKIKNRLERRANLDSSNQAVAALLQDERLDQWDQERVFWFGSIDPLVETNYHRSIDENGRPTDVFWQIDLLLFQSVFCFDILLRIVFLRRRLPGLSWRDAALRRWSDLPLLLPFFRWLRVVPVTERLRSSGLANVEPLRAVVSRAVVAFLAVELFEVLAVQLLDAVQTQVRRPDWPSRIRRFAQPGVDLNDTNEVEALLRLWIPLLMVRVLPRLEPQLRKIAAYALQQSLRSTILPTPLRPLAPLLRAGGELSRPISDGMVDVLVEASRQAGQRLRRHDGQGVDLLENLGQQFWEELATALEHGPTLARTQSLLCDFLEEVKINTLQTLSPDMVEQLLEEVEGLISRGGEAASAGVAPIP</sequence>
<keyword evidence="1" id="KW-0812">Transmembrane</keyword>
<keyword evidence="1" id="KW-0472">Membrane</keyword>
<evidence type="ECO:0000313" key="2">
    <source>
        <dbReference type="EMBL" id="TGG89961.1"/>
    </source>
</evidence>
<evidence type="ECO:0000313" key="3">
    <source>
        <dbReference type="Proteomes" id="UP000317990"/>
    </source>
</evidence>
<dbReference type="AlphaFoldDB" id="A0A524RKF4"/>
<name>A0A524RKF4_9CHRO</name>